<keyword evidence="1" id="KW-0966">Cell projection</keyword>
<keyword evidence="1" id="KW-0969">Cilium</keyword>
<dbReference type="Proteomes" id="UP000297322">
    <property type="component" value="Unassembled WGS sequence"/>
</dbReference>
<accession>A0A4Y9T9T8</accession>
<protein>
    <submittedName>
        <fullName evidence="1">Flagellar motor switch protein FliM</fullName>
    </submittedName>
</protein>
<evidence type="ECO:0000313" key="1">
    <source>
        <dbReference type="EMBL" id="TFW35151.1"/>
    </source>
</evidence>
<organism evidence="1 2">
    <name type="scientific">Pseudomonas fluorescens</name>
    <dbReference type="NCBI Taxonomy" id="294"/>
    <lineage>
        <taxon>Bacteria</taxon>
        <taxon>Pseudomonadati</taxon>
        <taxon>Pseudomonadota</taxon>
        <taxon>Gammaproteobacteria</taxon>
        <taxon>Pseudomonadales</taxon>
        <taxon>Pseudomonadaceae</taxon>
        <taxon>Pseudomonas</taxon>
    </lineage>
</organism>
<sequence>PDIVCARVDGVPVMSCEYGSQNGMRALLVKELVDHSLSLASSSTSRFVKGHVSTAKESDHD</sequence>
<dbReference type="EMBL" id="SPVI01000228">
    <property type="protein sequence ID" value="TFW35151.1"/>
    <property type="molecule type" value="Genomic_DNA"/>
</dbReference>
<evidence type="ECO:0000313" key="2">
    <source>
        <dbReference type="Proteomes" id="UP000297322"/>
    </source>
</evidence>
<name>A0A4Y9T9T8_PSEFL</name>
<dbReference type="AlphaFoldDB" id="A0A4Y9T9T8"/>
<gene>
    <name evidence="1" type="primary">fliM</name>
    <name evidence="1" type="ORF">E4T65_29910</name>
</gene>
<feature type="non-terminal residue" evidence="1">
    <location>
        <position position="1"/>
    </location>
</feature>
<comment type="caution">
    <text evidence="1">The sequence shown here is derived from an EMBL/GenBank/DDBJ whole genome shotgun (WGS) entry which is preliminary data.</text>
</comment>
<keyword evidence="1" id="KW-0282">Flagellum</keyword>
<reference evidence="1 2" key="1">
    <citation type="submission" date="2019-03" db="EMBL/GenBank/DDBJ databases">
        <title>Biocontrol and xenobiotic degradation properties of endophytic Pseudomonas fluorescens strain BRZ63.</title>
        <authorList>
            <person name="Chlebek D.A."/>
            <person name="Pinski A."/>
            <person name="Zur J.P."/>
            <person name="Michalska J."/>
            <person name="Hupert-Kocurek K.T."/>
        </authorList>
    </citation>
    <scope>NUCLEOTIDE SEQUENCE [LARGE SCALE GENOMIC DNA]</scope>
    <source>
        <strain evidence="1 2">BRZ63</strain>
    </source>
</reference>
<proteinExistence type="predicted"/>